<feature type="binding site" evidence="12">
    <location>
        <begin position="396"/>
        <end position="400"/>
    </location>
    <ligand>
        <name>IMP</name>
        <dbReference type="ChEBI" id="CHEBI:58053"/>
    </ligand>
</feature>
<evidence type="ECO:0000256" key="4">
    <source>
        <dbReference type="ARBA" id="ARBA00022749"/>
    </source>
</evidence>
<dbReference type="GO" id="GO:0006183">
    <property type="term" value="P:GTP biosynthetic process"/>
    <property type="evidence" value="ECO:0007669"/>
    <property type="project" value="TreeGrafter"/>
</dbReference>
<dbReference type="CDD" id="cd00381">
    <property type="entry name" value="IMPDH"/>
    <property type="match status" value="1"/>
</dbReference>
<sequence length="589" mass="62999">MADGWNAEKVFGSTVFGFTYDDIIIMPGHISFGVGDVDTTSRLTKTLQLRTPIISSPMDTVTEHRMAIGCALMGGIGVIHNNMDIQRQVQQVKKVKRYENGFILDPFVLRPTDTVADVDRIKERYGYSSVPVTDTGTLGGQLRGIVTSRDIDFILDRHTPLHEIMTSDLIVGYEPIQLADANNILRESKKGKLPIVNDKYELVALISRNDLKKNREFPLASKDENKQLLVGAAISTKPADVERARALYEAGTDVLVVDSSQGDSIYQIDLIKRLKAAHPNIQIIGGNVVTARQAKSLIDAGADGLRIGMGSGSICTTQVVCAVGRAQATAVYHVSKYAREVANVPCIADGGIQNSGHVMKALALGASSVMVGSMLAGTEEAPGDYYFMNGVRVKTYRGMGSLDAMRSGAKRAGAAATAATTPCDTPSGKDRRDVSGCEDEGRSTQASTSSVSFRDGRASSELSSSPSPKSLIMAGHGELSPLAATPRITPPSTRDNDTGSAARYFADGQGIKVAQGVSGCVVDKGSVMQLIPYVIQGVKHGMQDAGVRTIQDLHNGLYAGDVHFDVRSGAAQREGDVHDLHSFDRKLWA</sequence>
<comment type="activity regulation">
    <text evidence="12">Mycophenolic acid (MPA) is a non-competitive inhibitor that prevents formation of the closed enzyme conformation by binding to the same site as the amobile flap. In contrast, mizoribine monophosphate (MZP) is a competitive inhibitor that induces the closed conformation. MPA is a potent inhibitor of mammalian IMPDHs but a poor inhibitor of the bacterial enzymes. MZP is a more potent inhibitor of bacterial IMPDH.</text>
</comment>
<dbReference type="NCBIfam" id="TIGR01302">
    <property type="entry name" value="IMP_dehydrog"/>
    <property type="match status" value="1"/>
</dbReference>
<dbReference type="CDD" id="cd04601">
    <property type="entry name" value="CBS_pair_IMPDH"/>
    <property type="match status" value="1"/>
</dbReference>
<dbReference type="RefSeq" id="XP_067918937.1">
    <property type="nucleotide sequence ID" value="XM_068069087.1"/>
</dbReference>
<evidence type="ECO:0000256" key="13">
    <source>
        <dbReference type="PIRSR" id="PIRSR000130-3"/>
    </source>
</evidence>
<feature type="compositionally biased region" description="Basic and acidic residues" evidence="18">
    <location>
        <begin position="427"/>
        <end position="442"/>
    </location>
</feature>
<dbReference type="PROSITE" id="PS51371">
    <property type="entry name" value="CBS"/>
    <property type="match status" value="2"/>
</dbReference>
<gene>
    <name evidence="20" type="ORF">CSUI_008968</name>
</gene>
<dbReference type="EC" id="1.1.1.205" evidence="12 17"/>
<dbReference type="UniPathway" id="UPA00601">
    <property type="reaction ID" value="UER00295"/>
</dbReference>
<dbReference type="Proteomes" id="UP000221165">
    <property type="component" value="Unassembled WGS sequence"/>
</dbReference>
<dbReference type="Pfam" id="PF00478">
    <property type="entry name" value="IMPDH"/>
    <property type="match status" value="2"/>
</dbReference>
<evidence type="ECO:0000256" key="3">
    <source>
        <dbReference type="ARBA" id="ARBA00022723"/>
    </source>
</evidence>
<evidence type="ECO:0000256" key="16">
    <source>
        <dbReference type="RuleBase" id="RU003927"/>
    </source>
</evidence>
<feature type="compositionally biased region" description="Low complexity" evidence="18">
    <location>
        <begin position="459"/>
        <end position="471"/>
    </location>
</feature>
<keyword evidence="5 12" id="KW-0658">Purine biosynthesis</keyword>
<dbReference type="EMBL" id="MIGC01005178">
    <property type="protein sequence ID" value="PHJ17212.1"/>
    <property type="molecule type" value="Genomic_DNA"/>
</dbReference>
<feature type="active site" description="Proton acceptor" evidence="12">
    <location>
        <position position="503"/>
    </location>
</feature>
<dbReference type="SMART" id="SM00116">
    <property type="entry name" value="CBS"/>
    <property type="match status" value="2"/>
</dbReference>
<keyword evidence="8 12" id="KW-0520">NAD</keyword>
<proteinExistence type="inferred from homology"/>
<reference evidence="20 21" key="1">
    <citation type="journal article" date="2017" name="Int. J. Parasitol.">
        <title>The genome of the protozoan parasite Cystoisospora suis and a reverse vaccinology approach to identify vaccine candidates.</title>
        <authorList>
            <person name="Palmieri N."/>
            <person name="Shrestha A."/>
            <person name="Ruttkowski B."/>
            <person name="Beck T."/>
            <person name="Vogl C."/>
            <person name="Tomley F."/>
            <person name="Blake D.P."/>
            <person name="Joachim A."/>
        </authorList>
    </citation>
    <scope>NUCLEOTIDE SEQUENCE [LARGE SCALE GENOMIC DNA]</scope>
    <source>
        <strain evidence="20 21">Wien I</strain>
    </source>
</reference>
<dbReference type="GeneID" id="94432298"/>
<feature type="domain" description="CBS" evidence="19">
    <location>
        <begin position="102"/>
        <end position="161"/>
    </location>
</feature>
<dbReference type="AlphaFoldDB" id="A0A2C6KL61"/>
<dbReference type="VEuPathDB" id="ToxoDB:CSUI_008968"/>
<feature type="active site" description="Thioimidate intermediate" evidence="12">
    <location>
        <position position="315"/>
    </location>
</feature>
<feature type="binding site" evidence="12">
    <location>
        <begin position="372"/>
        <end position="373"/>
    </location>
    <ligand>
        <name>IMP</name>
        <dbReference type="ChEBI" id="CHEBI:58053"/>
    </ligand>
</feature>
<evidence type="ECO:0000256" key="14">
    <source>
        <dbReference type="PIRSR" id="PIRSR000130-4"/>
    </source>
</evidence>
<evidence type="ECO:0000256" key="7">
    <source>
        <dbReference type="ARBA" id="ARBA00023002"/>
    </source>
</evidence>
<dbReference type="InterPro" id="IPR013785">
    <property type="entry name" value="Aldolase_TIM"/>
</dbReference>
<feature type="compositionally biased region" description="Polar residues" evidence="18">
    <location>
        <begin position="443"/>
        <end position="452"/>
    </location>
</feature>
<comment type="catalytic activity">
    <reaction evidence="10 12 17">
        <text>IMP + NAD(+) + H2O = XMP + NADH + H(+)</text>
        <dbReference type="Rhea" id="RHEA:11708"/>
        <dbReference type="ChEBI" id="CHEBI:15377"/>
        <dbReference type="ChEBI" id="CHEBI:15378"/>
        <dbReference type="ChEBI" id="CHEBI:57464"/>
        <dbReference type="ChEBI" id="CHEBI:57540"/>
        <dbReference type="ChEBI" id="CHEBI:57945"/>
        <dbReference type="ChEBI" id="CHEBI:58053"/>
        <dbReference type="EC" id="1.1.1.205"/>
    </reaction>
</comment>
<comment type="caution">
    <text evidence="20">The sequence shown here is derived from an EMBL/GenBank/DDBJ whole genome shotgun (WGS) entry which is preliminary data.</text>
</comment>
<evidence type="ECO:0000256" key="6">
    <source>
        <dbReference type="ARBA" id="ARBA00022958"/>
    </source>
</evidence>
<feature type="binding site" description="in other chain" evidence="12 14">
    <location>
        <position position="312"/>
    </location>
    <ligand>
        <name>K(+)</name>
        <dbReference type="ChEBI" id="CHEBI:29103"/>
        <note>ligand shared between two tetrameric partners</note>
    </ligand>
</feature>
<feature type="domain" description="CBS" evidence="19">
    <location>
        <begin position="165"/>
        <end position="221"/>
    </location>
</feature>
<feature type="binding site" description="in other chain" evidence="12 14">
    <location>
        <position position="310"/>
    </location>
    <ligand>
        <name>K(+)</name>
        <dbReference type="ChEBI" id="CHEBI:29103"/>
        <note>ligand shared between two tetrameric partners</note>
    </ligand>
</feature>
<evidence type="ECO:0000256" key="8">
    <source>
        <dbReference type="ARBA" id="ARBA00023027"/>
    </source>
</evidence>
<keyword evidence="4 12" id="KW-0332">GMP biosynthesis</keyword>
<evidence type="ECO:0000259" key="19">
    <source>
        <dbReference type="PROSITE" id="PS51371"/>
    </source>
</evidence>
<comment type="subcellular location">
    <subcellularLocation>
        <location evidence="12">Cytoplasm</location>
    </subcellularLocation>
</comment>
<comment type="function">
    <text evidence="11 12">Catalyzes the conversion of inosine 5'-phosphate (IMP) to xanthosine 5'-phosphate (XMP), the first committed and rate-limiting step in the de novo synthesis of guanine nucleotides, and therefore plays an important role in the regulation of cell growth.</text>
</comment>
<feature type="binding site" evidence="12">
    <location>
        <position position="515"/>
    </location>
    <ligand>
        <name>IMP</name>
        <dbReference type="ChEBI" id="CHEBI:58053"/>
    </ligand>
</feature>
<evidence type="ECO:0000313" key="20">
    <source>
        <dbReference type="EMBL" id="PHJ17212.1"/>
    </source>
</evidence>
<dbReference type="OrthoDB" id="418595at2759"/>
<dbReference type="FunFam" id="3.20.20.70:FF:000086">
    <property type="entry name" value="IMP dehydrogenase, putative"/>
    <property type="match status" value="1"/>
</dbReference>
<dbReference type="PANTHER" id="PTHR11911:SF111">
    <property type="entry name" value="INOSINE-5'-MONOPHOSPHATE DEHYDROGENASE"/>
    <property type="match status" value="1"/>
</dbReference>
<dbReference type="InterPro" id="IPR046342">
    <property type="entry name" value="CBS_dom_sf"/>
</dbReference>
<dbReference type="SUPFAM" id="SSF54631">
    <property type="entry name" value="CBS-domain pair"/>
    <property type="match status" value="1"/>
</dbReference>
<keyword evidence="9 15" id="KW-0129">CBS domain</keyword>
<evidence type="ECO:0000256" key="15">
    <source>
        <dbReference type="PROSITE-ProRule" id="PRU00703"/>
    </source>
</evidence>
<dbReference type="GO" id="GO:0006177">
    <property type="term" value="P:GMP biosynthetic process"/>
    <property type="evidence" value="ECO:0007669"/>
    <property type="project" value="UniProtKB-UniRule"/>
</dbReference>
<dbReference type="GO" id="GO:0000166">
    <property type="term" value="F:nucleotide binding"/>
    <property type="evidence" value="ECO:0007669"/>
    <property type="project" value="UniProtKB-UniRule"/>
</dbReference>
<dbReference type="PROSITE" id="PS00487">
    <property type="entry name" value="IMP_DH_GMP_RED"/>
    <property type="match status" value="1"/>
</dbReference>
<keyword evidence="12" id="KW-0963">Cytoplasm</keyword>
<evidence type="ECO:0000256" key="2">
    <source>
        <dbReference type="ARBA" id="ARBA00005502"/>
    </source>
</evidence>
<evidence type="ECO:0000256" key="1">
    <source>
        <dbReference type="ARBA" id="ARBA00001958"/>
    </source>
</evidence>
<dbReference type="InterPro" id="IPR001093">
    <property type="entry name" value="IMP_DH_GMPRt"/>
</dbReference>
<dbReference type="SMART" id="SM01240">
    <property type="entry name" value="IMPDH"/>
    <property type="match status" value="1"/>
</dbReference>
<dbReference type="InterPro" id="IPR005990">
    <property type="entry name" value="IMP_DH"/>
</dbReference>
<feature type="binding site" evidence="12 13">
    <location>
        <begin position="258"/>
        <end position="260"/>
    </location>
    <ligand>
        <name>NAD(+)</name>
        <dbReference type="ChEBI" id="CHEBI:57540"/>
    </ligand>
</feature>
<feature type="binding site" description="in other chain" evidence="12 14">
    <location>
        <position position="315"/>
    </location>
    <ligand>
        <name>K(+)</name>
        <dbReference type="ChEBI" id="CHEBI:29103"/>
        <note>ligand shared between two tetrameric partners</note>
    </ligand>
</feature>
<feature type="binding site" evidence="12 13">
    <location>
        <begin position="308"/>
        <end position="310"/>
    </location>
    <ligand>
        <name>NAD(+)</name>
        <dbReference type="ChEBI" id="CHEBI:57540"/>
    </ligand>
</feature>
<comment type="caution">
    <text evidence="12">Lacks conserved residue(s) required for the propagation of feature annotation.</text>
</comment>
<comment type="pathway">
    <text evidence="12 17">Purine metabolism; XMP biosynthesis via de novo pathway; XMP from IMP: step 1/1.</text>
</comment>
<evidence type="ECO:0000313" key="21">
    <source>
        <dbReference type="Proteomes" id="UP000221165"/>
    </source>
</evidence>
<dbReference type="GO" id="GO:0046872">
    <property type="term" value="F:metal ion binding"/>
    <property type="evidence" value="ECO:0007669"/>
    <property type="project" value="UniProtKB-UniRule"/>
</dbReference>
<dbReference type="InterPro" id="IPR000644">
    <property type="entry name" value="CBS_dom"/>
</dbReference>
<organism evidence="20 21">
    <name type="scientific">Cystoisospora suis</name>
    <dbReference type="NCBI Taxonomy" id="483139"/>
    <lineage>
        <taxon>Eukaryota</taxon>
        <taxon>Sar</taxon>
        <taxon>Alveolata</taxon>
        <taxon>Apicomplexa</taxon>
        <taxon>Conoidasida</taxon>
        <taxon>Coccidia</taxon>
        <taxon>Eucoccidiorida</taxon>
        <taxon>Eimeriorina</taxon>
        <taxon>Sarcocystidae</taxon>
        <taxon>Cystoisospora</taxon>
    </lineage>
</organism>
<evidence type="ECO:0000256" key="5">
    <source>
        <dbReference type="ARBA" id="ARBA00022755"/>
    </source>
</evidence>
<dbReference type="GO" id="GO:0005737">
    <property type="term" value="C:cytoplasm"/>
    <property type="evidence" value="ECO:0007669"/>
    <property type="project" value="UniProtKB-SubCell"/>
</dbReference>
<evidence type="ECO:0000256" key="11">
    <source>
        <dbReference type="ARBA" id="ARBA00056556"/>
    </source>
</evidence>
<evidence type="ECO:0000256" key="17">
    <source>
        <dbReference type="RuleBase" id="RU003928"/>
    </source>
</evidence>
<dbReference type="GO" id="GO:0003938">
    <property type="term" value="F:IMP dehydrogenase activity"/>
    <property type="evidence" value="ECO:0007669"/>
    <property type="project" value="UniProtKB-UniRule"/>
</dbReference>
<comment type="cofactor">
    <cofactor evidence="1 12">
        <name>K(+)</name>
        <dbReference type="ChEBI" id="CHEBI:29103"/>
    </cofactor>
</comment>
<keyword evidence="3 12" id="KW-0479">Metal-binding</keyword>
<dbReference type="Gene3D" id="3.20.20.70">
    <property type="entry name" value="Aldolase class I"/>
    <property type="match status" value="2"/>
</dbReference>
<dbReference type="PIRSF" id="PIRSF000130">
    <property type="entry name" value="IMPDH"/>
    <property type="match status" value="1"/>
</dbReference>
<feature type="binding site" evidence="12">
    <location>
        <position position="313"/>
    </location>
    <ligand>
        <name>IMP</name>
        <dbReference type="ChEBI" id="CHEBI:58053"/>
    </ligand>
</feature>
<protein>
    <recommendedName>
        <fullName evidence="12 17">Inosine-5'-monophosphate dehydrogenase</fullName>
        <shortName evidence="12">IMP dehydrogenase</shortName>
        <shortName evidence="12">IMPD</shortName>
        <shortName evidence="12">IMPDH</shortName>
        <ecNumber evidence="12 17">1.1.1.205</ecNumber>
    </recommendedName>
</protein>
<evidence type="ECO:0000256" key="9">
    <source>
        <dbReference type="ARBA" id="ARBA00023122"/>
    </source>
</evidence>
<dbReference type="SUPFAM" id="SSF51412">
    <property type="entry name" value="Inosine monophosphate dehydrogenase (IMPDH)"/>
    <property type="match status" value="1"/>
</dbReference>
<keyword evidence="21" id="KW-1185">Reference proteome</keyword>
<evidence type="ECO:0000256" key="18">
    <source>
        <dbReference type="SAM" id="MobiDB-lite"/>
    </source>
</evidence>
<dbReference type="Pfam" id="PF00571">
    <property type="entry name" value="CBS"/>
    <property type="match status" value="2"/>
</dbReference>
<dbReference type="PANTHER" id="PTHR11911">
    <property type="entry name" value="INOSINE-5-MONOPHOSPHATE DEHYDROGENASE RELATED"/>
    <property type="match status" value="1"/>
</dbReference>
<feature type="binding site" evidence="12">
    <location>
        <begin position="349"/>
        <end position="351"/>
    </location>
    <ligand>
        <name>IMP</name>
        <dbReference type="ChEBI" id="CHEBI:58053"/>
    </ligand>
</feature>
<feature type="region of interest" description="Disordered" evidence="18">
    <location>
        <begin position="413"/>
        <end position="474"/>
    </location>
</feature>
<evidence type="ECO:0000256" key="12">
    <source>
        <dbReference type="HAMAP-Rule" id="MF_03156"/>
    </source>
</evidence>
<name>A0A2C6KL61_9APIC</name>
<comment type="subunit">
    <text evidence="12">Homotetramer.</text>
</comment>
<dbReference type="InterPro" id="IPR015875">
    <property type="entry name" value="IMP_DH/GMP_Rdtase_CS"/>
</dbReference>
<dbReference type="HAMAP" id="MF_01964">
    <property type="entry name" value="IMPDH"/>
    <property type="match status" value="1"/>
</dbReference>
<keyword evidence="6 12" id="KW-0630">Potassium</keyword>
<accession>A0A2C6KL61</accession>
<comment type="similarity">
    <text evidence="2 12 16">Belongs to the IMPDH/GMPR family.</text>
</comment>
<evidence type="ECO:0000256" key="10">
    <source>
        <dbReference type="ARBA" id="ARBA00048028"/>
    </source>
</evidence>
<keyword evidence="7 12" id="KW-0560">Oxidoreductase</keyword>